<protein>
    <submittedName>
        <fullName evidence="3">Mitochondrial pyruvate carrier</fullName>
    </submittedName>
</protein>
<evidence type="ECO:0000313" key="1">
    <source>
        <dbReference type="EMBL" id="VDK30947.1"/>
    </source>
</evidence>
<reference evidence="3" key="1">
    <citation type="submission" date="2016-06" db="UniProtKB">
        <authorList>
            <consortium name="WormBaseParasite"/>
        </authorList>
    </citation>
    <scope>IDENTIFICATION</scope>
</reference>
<sequence>MNTIWEYAVGGYLPLWQKVAETAFFVPLGIYGIYASSKSLEVPSFVPKLRKCERSSGDTFVPSNAATPSEPSACEVSAPVGEDVVILSAEENSTRYSIIAFYSLIFGAELTYKLITRYVKPNIVLQVQKNSYHCIRWITAQKLKNTGELDFSP</sequence>
<accession>A0A183CZA5</accession>
<dbReference type="AlphaFoldDB" id="A0A183CZA5"/>
<dbReference type="Proteomes" id="UP000271098">
    <property type="component" value="Unassembled WGS sequence"/>
</dbReference>
<dbReference type="WBParaSite" id="GPUH_0000180001-mRNA-1">
    <property type="protein sequence ID" value="GPUH_0000180001-mRNA-1"/>
    <property type="gene ID" value="GPUH_0000180001"/>
</dbReference>
<dbReference type="OrthoDB" id="17328at2759"/>
<dbReference type="EMBL" id="UYRT01002350">
    <property type="protein sequence ID" value="VDK30947.1"/>
    <property type="molecule type" value="Genomic_DNA"/>
</dbReference>
<proteinExistence type="predicted"/>
<keyword evidence="2" id="KW-1185">Reference proteome</keyword>
<name>A0A183CZA5_9BILA</name>
<reference evidence="1 2" key="2">
    <citation type="submission" date="2018-11" db="EMBL/GenBank/DDBJ databases">
        <authorList>
            <consortium name="Pathogen Informatics"/>
        </authorList>
    </citation>
    <scope>NUCLEOTIDE SEQUENCE [LARGE SCALE GENOMIC DNA]</scope>
</reference>
<evidence type="ECO:0000313" key="2">
    <source>
        <dbReference type="Proteomes" id="UP000271098"/>
    </source>
</evidence>
<evidence type="ECO:0000313" key="3">
    <source>
        <dbReference type="WBParaSite" id="GPUH_0000180001-mRNA-1"/>
    </source>
</evidence>
<gene>
    <name evidence="1" type="ORF">GPUH_LOCUS1795</name>
</gene>
<organism evidence="3">
    <name type="scientific">Gongylonema pulchrum</name>
    <dbReference type="NCBI Taxonomy" id="637853"/>
    <lineage>
        <taxon>Eukaryota</taxon>
        <taxon>Metazoa</taxon>
        <taxon>Ecdysozoa</taxon>
        <taxon>Nematoda</taxon>
        <taxon>Chromadorea</taxon>
        <taxon>Rhabditida</taxon>
        <taxon>Spirurina</taxon>
        <taxon>Spiruromorpha</taxon>
        <taxon>Spiruroidea</taxon>
        <taxon>Gongylonematidae</taxon>
        <taxon>Gongylonema</taxon>
    </lineage>
</organism>